<feature type="transmembrane region" description="Helical" evidence="9">
    <location>
        <begin position="50"/>
        <end position="73"/>
    </location>
</feature>
<dbReference type="InterPro" id="IPR000715">
    <property type="entry name" value="Glycosyl_transferase_4"/>
</dbReference>
<dbReference type="Proteomes" id="UP000031802">
    <property type="component" value="Unassembled WGS sequence"/>
</dbReference>
<protein>
    <submittedName>
        <fullName evidence="10">Glycosyltransferase</fullName>
    </submittedName>
</protein>
<evidence type="ECO:0000256" key="6">
    <source>
        <dbReference type="ARBA" id="ARBA00023136"/>
    </source>
</evidence>
<feature type="transmembrane region" description="Helical" evidence="9">
    <location>
        <begin position="233"/>
        <end position="251"/>
    </location>
</feature>
<evidence type="ECO:0000256" key="2">
    <source>
        <dbReference type="ARBA" id="ARBA00022475"/>
    </source>
</evidence>
<feature type="binding site" evidence="7">
    <location>
        <position position="167"/>
    </location>
    <ligand>
        <name>Mg(2+)</name>
        <dbReference type="ChEBI" id="CHEBI:18420"/>
    </ligand>
</feature>
<feature type="coiled-coil region" evidence="8">
    <location>
        <begin position="361"/>
        <end position="391"/>
    </location>
</feature>
<evidence type="ECO:0000256" key="8">
    <source>
        <dbReference type="SAM" id="Coils"/>
    </source>
</evidence>
<dbReference type="EMBL" id="JJMU01000029">
    <property type="protein sequence ID" value="KGE14140.1"/>
    <property type="molecule type" value="Genomic_DNA"/>
</dbReference>
<dbReference type="OrthoDB" id="9783652at2"/>
<dbReference type="CDD" id="cd06853">
    <property type="entry name" value="GT_WecA_like"/>
    <property type="match status" value="1"/>
</dbReference>
<dbReference type="GO" id="GO:0016780">
    <property type="term" value="F:phosphotransferase activity, for other substituted phosphate groups"/>
    <property type="evidence" value="ECO:0007669"/>
    <property type="project" value="InterPro"/>
</dbReference>
<reference evidence="11" key="1">
    <citation type="submission" date="2014-04" db="EMBL/GenBank/DDBJ databases">
        <title>Whole-Genome optical mapping and complete genome sequence of Sphingobacterium deserti sp. nov., a new spaces isolated from desert in the west of China.</title>
        <authorList>
            <person name="Teng C."/>
            <person name="Zhou Z."/>
            <person name="Li X."/>
            <person name="Chen M."/>
            <person name="Lin M."/>
            <person name="Wang L."/>
            <person name="Su S."/>
            <person name="Zhang C."/>
            <person name="Zhang W."/>
        </authorList>
    </citation>
    <scope>NUCLEOTIDE SEQUENCE [LARGE SCALE GENOMIC DNA]</scope>
    <source>
        <strain evidence="11">ACCC05744</strain>
    </source>
</reference>
<evidence type="ECO:0000256" key="4">
    <source>
        <dbReference type="ARBA" id="ARBA00022692"/>
    </source>
</evidence>
<dbReference type="GO" id="GO:0009103">
    <property type="term" value="P:lipopolysaccharide biosynthetic process"/>
    <property type="evidence" value="ECO:0007669"/>
    <property type="project" value="TreeGrafter"/>
</dbReference>
<dbReference type="GO" id="GO:0044038">
    <property type="term" value="P:cell wall macromolecule biosynthetic process"/>
    <property type="evidence" value="ECO:0007669"/>
    <property type="project" value="TreeGrafter"/>
</dbReference>
<dbReference type="GO" id="GO:0071555">
    <property type="term" value="P:cell wall organization"/>
    <property type="evidence" value="ECO:0007669"/>
    <property type="project" value="TreeGrafter"/>
</dbReference>
<feature type="transmembrane region" description="Helical" evidence="9">
    <location>
        <begin position="85"/>
        <end position="105"/>
    </location>
</feature>
<feature type="transmembrane region" description="Helical" evidence="9">
    <location>
        <begin position="199"/>
        <end position="221"/>
    </location>
</feature>
<gene>
    <name evidence="10" type="ORF">DI53_1970</name>
</gene>
<keyword evidence="7" id="KW-0479">Metal-binding</keyword>
<organism evidence="10 11">
    <name type="scientific">Sphingobacterium deserti</name>
    <dbReference type="NCBI Taxonomy" id="1229276"/>
    <lineage>
        <taxon>Bacteria</taxon>
        <taxon>Pseudomonadati</taxon>
        <taxon>Bacteroidota</taxon>
        <taxon>Sphingobacteriia</taxon>
        <taxon>Sphingobacteriales</taxon>
        <taxon>Sphingobacteriaceae</taxon>
        <taxon>Sphingobacterium</taxon>
    </lineage>
</organism>
<keyword evidence="4 9" id="KW-0812">Transmembrane</keyword>
<proteinExistence type="predicted"/>
<sequence>MKVLFILAPFFLALYLGRIILPYVFLICFKKRLFDPIDKRKLHGQFIPRLGGVIFAPIQCFLMTFAVVVFYKYNFVDLSVNTQEVLPMFLLLICGLVMLFLVGIGDDLVGVSYKWKFAVQLFVAALFPLSGLWINDLYGVFFITAIPAYVGMPLTMLVVILIINAVNLIDGLDGLCSGLIAVGSMVLGVMFAVQGAYLHAMFAFITAGVLAPFFYFNVFGISKHRRRIFMGDTGSLTLGLSIAFLAISFAMNNPAVKPFYEGAIVAAFSVLIVPVMDVLRVMWVRKQAKQPLFKPDRNHIHHKLLDLGLSHRNAMMSILAFAAFFAIFNSIMVNYISNNIVLVWDLVLWLGFHVMLNKVENIRATRRIQELMKAQNKLENTENKKLNLQDVSLKNLQLENVR</sequence>
<name>A0A0B8T896_9SPHI</name>
<feature type="transmembrane region" description="Helical" evidence="9">
    <location>
        <begin position="263"/>
        <end position="283"/>
    </location>
</feature>
<dbReference type="PANTHER" id="PTHR22926">
    <property type="entry name" value="PHOSPHO-N-ACETYLMURAMOYL-PENTAPEPTIDE-TRANSFERASE"/>
    <property type="match status" value="1"/>
</dbReference>
<dbReference type="PANTHER" id="PTHR22926:SF3">
    <property type="entry name" value="UNDECAPRENYL-PHOSPHATE ALPHA-N-ACETYLGLUCOSAMINYL 1-PHOSPHATE TRANSFERASE"/>
    <property type="match status" value="1"/>
</dbReference>
<dbReference type="PROSITE" id="PS01348">
    <property type="entry name" value="MRAY_2"/>
    <property type="match status" value="1"/>
</dbReference>
<keyword evidence="8" id="KW-0175">Coiled coil</keyword>
<feature type="transmembrane region" description="Helical" evidence="9">
    <location>
        <begin position="117"/>
        <end position="134"/>
    </location>
</feature>
<dbReference type="GO" id="GO:0046872">
    <property type="term" value="F:metal ion binding"/>
    <property type="evidence" value="ECO:0007669"/>
    <property type="project" value="UniProtKB-KW"/>
</dbReference>
<feature type="transmembrane region" description="Helical" evidence="9">
    <location>
        <begin position="304"/>
        <end position="328"/>
    </location>
</feature>
<dbReference type="AlphaFoldDB" id="A0A0B8T896"/>
<feature type="transmembrane region" description="Helical" evidence="9">
    <location>
        <begin position="140"/>
        <end position="163"/>
    </location>
</feature>
<reference evidence="10 11" key="2">
    <citation type="journal article" date="2015" name="PLoS ONE">
        <title>Whole-Genome Optical Mapping and Finished Genome Sequence of Sphingobacterium deserti sp. nov., a New Species Isolated from the Western Desert of China.</title>
        <authorList>
            <person name="Teng C."/>
            <person name="Zhou Z."/>
            <person name="Molnar I."/>
            <person name="Li X."/>
            <person name="Tang R."/>
            <person name="Chen M."/>
            <person name="Wang L."/>
            <person name="Su S."/>
            <person name="Zhang W."/>
            <person name="Lin M."/>
        </authorList>
    </citation>
    <scope>NUCLEOTIDE SEQUENCE [LARGE SCALE GENOMIC DNA]</scope>
    <source>
        <strain evidence="11">ACCC05744</strain>
    </source>
</reference>
<feature type="transmembrane region" description="Helical" evidence="9">
    <location>
        <begin position="175"/>
        <end position="193"/>
    </location>
</feature>
<evidence type="ECO:0000313" key="11">
    <source>
        <dbReference type="Proteomes" id="UP000031802"/>
    </source>
</evidence>
<evidence type="ECO:0000313" key="10">
    <source>
        <dbReference type="EMBL" id="KGE14140.1"/>
    </source>
</evidence>
<comment type="cofactor">
    <cofactor evidence="7">
        <name>Mg(2+)</name>
        <dbReference type="ChEBI" id="CHEBI:18420"/>
    </cofactor>
</comment>
<keyword evidence="5 9" id="KW-1133">Transmembrane helix</keyword>
<evidence type="ECO:0000256" key="5">
    <source>
        <dbReference type="ARBA" id="ARBA00022989"/>
    </source>
</evidence>
<evidence type="ECO:0000256" key="7">
    <source>
        <dbReference type="PIRSR" id="PIRSR600715-1"/>
    </source>
</evidence>
<evidence type="ECO:0000256" key="3">
    <source>
        <dbReference type="ARBA" id="ARBA00022679"/>
    </source>
</evidence>
<feature type="transmembrane region" description="Helical" evidence="9">
    <location>
        <begin position="340"/>
        <end position="357"/>
    </location>
</feature>
<dbReference type="GO" id="GO:0005886">
    <property type="term" value="C:plasma membrane"/>
    <property type="evidence" value="ECO:0007669"/>
    <property type="project" value="UniProtKB-SubCell"/>
</dbReference>
<dbReference type="STRING" id="1229276.DI53_1970"/>
<dbReference type="InterPro" id="IPR018480">
    <property type="entry name" value="PNAcMuramoyl-5peptid_Trfase_CS"/>
</dbReference>
<dbReference type="PATRIC" id="fig|1229276.3.peg.2031"/>
<keyword evidence="3 10" id="KW-0808">Transferase</keyword>
<keyword evidence="7" id="KW-0460">Magnesium</keyword>
<comment type="subcellular location">
    <subcellularLocation>
        <location evidence="1">Cell membrane</location>
        <topology evidence="1">Multi-pass membrane protein</topology>
    </subcellularLocation>
</comment>
<feature type="transmembrane region" description="Helical" evidence="9">
    <location>
        <begin position="6"/>
        <end position="29"/>
    </location>
</feature>
<keyword evidence="11" id="KW-1185">Reference proteome</keyword>
<keyword evidence="2" id="KW-1003">Cell membrane</keyword>
<feature type="binding site" evidence="7">
    <location>
        <position position="232"/>
    </location>
    <ligand>
        <name>Mg(2+)</name>
        <dbReference type="ChEBI" id="CHEBI:18420"/>
    </ligand>
</feature>
<evidence type="ECO:0000256" key="9">
    <source>
        <dbReference type="SAM" id="Phobius"/>
    </source>
</evidence>
<accession>A0A0B8T896</accession>
<keyword evidence="6 9" id="KW-0472">Membrane</keyword>
<dbReference type="RefSeq" id="WP_052072322.1">
    <property type="nucleotide sequence ID" value="NZ_JJMU01000029.1"/>
</dbReference>
<evidence type="ECO:0000256" key="1">
    <source>
        <dbReference type="ARBA" id="ARBA00004651"/>
    </source>
</evidence>
<dbReference type="eggNOG" id="COG0472">
    <property type="taxonomic scope" value="Bacteria"/>
</dbReference>
<comment type="caution">
    <text evidence="10">The sequence shown here is derived from an EMBL/GenBank/DDBJ whole genome shotgun (WGS) entry which is preliminary data.</text>
</comment>
<dbReference type="Pfam" id="PF00953">
    <property type="entry name" value="Glycos_transf_4"/>
    <property type="match status" value="1"/>
</dbReference>